<keyword evidence="1" id="KW-0732">Signal</keyword>
<evidence type="ECO:0000313" key="3">
    <source>
        <dbReference type="Proteomes" id="UP000199397"/>
    </source>
</evidence>
<keyword evidence="3" id="KW-1185">Reference proteome</keyword>
<dbReference type="STRING" id="525918.SAMN05660964_01639"/>
<proteinExistence type="predicted"/>
<sequence length="408" mass="45187">MANQLSSRRKANTKMVLVCWTLSVSSAAVAQTKINMEELIDQATHACEQGDIARLEELDQYIRGLIKQQAELQAQEAYLTKTLALLRLGVCKPQQPVSLSNFRGRPPNGLVLATPEKKTTVQLSTGYLDNVNQGSRHELISFTSPFNGLQIEGRLDERSLPLSSAVVGVRGAYQVIQDGGRKVSTVAVSRQEYPEASDFSNTTLSLSRKQGLSAGKEASARLGFIRDDQGNTEQRLGGSYYQPWVVTEQSKLGLLSTLEYVNYPKKPEYEAVLASVAVERLQALPKGDVSIRGGFEFDRALDKRPGGDRRKIELSAQWGGKERWAGWQPIAGAKVTYQLDAEPFDSRLYGDSTRTQRYTGVNLGVTRNLSDKQKLHLGYQYSQTQDREVKIFDQPVGNAVGVTFETSF</sequence>
<dbReference type="RefSeq" id="WP_093067240.1">
    <property type="nucleotide sequence ID" value="NZ_FNQP01000008.1"/>
</dbReference>
<protein>
    <submittedName>
        <fullName evidence="2">Uncharacterized protein</fullName>
    </submittedName>
</protein>
<organism evidence="2 3">
    <name type="scientific">Thiothrix caldifontis</name>
    <dbReference type="NCBI Taxonomy" id="525918"/>
    <lineage>
        <taxon>Bacteria</taxon>
        <taxon>Pseudomonadati</taxon>
        <taxon>Pseudomonadota</taxon>
        <taxon>Gammaproteobacteria</taxon>
        <taxon>Thiotrichales</taxon>
        <taxon>Thiotrichaceae</taxon>
        <taxon>Thiothrix</taxon>
    </lineage>
</organism>
<dbReference type="OrthoDB" id="5622535at2"/>
<feature type="chain" id="PRO_5011553085" evidence="1">
    <location>
        <begin position="31"/>
        <end position="408"/>
    </location>
</feature>
<reference evidence="2 3" key="1">
    <citation type="submission" date="2016-10" db="EMBL/GenBank/DDBJ databases">
        <authorList>
            <person name="de Groot N.N."/>
        </authorList>
    </citation>
    <scope>NUCLEOTIDE SEQUENCE [LARGE SCALE GENOMIC DNA]</scope>
    <source>
        <strain evidence="2 3">DSM 21228</strain>
    </source>
</reference>
<dbReference type="Proteomes" id="UP000199397">
    <property type="component" value="Unassembled WGS sequence"/>
</dbReference>
<evidence type="ECO:0000256" key="1">
    <source>
        <dbReference type="SAM" id="SignalP"/>
    </source>
</evidence>
<accession>A0A1H4BFH2</accession>
<gene>
    <name evidence="2" type="ORF">SAMN05660964_01639</name>
</gene>
<feature type="signal peptide" evidence="1">
    <location>
        <begin position="1"/>
        <end position="30"/>
    </location>
</feature>
<dbReference type="AlphaFoldDB" id="A0A1H4BFH2"/>
<evidence type="ECO:0000313" key="2">
    <source>
        <dbReference type="EMBL" id="SEA46748.1"/>
    </source>
</evidence>
<dbReference type="EMBL" id="FNQP01000008">
    <property type="protein sequence ID" value="SEA46748.1"/>
    <property type="molecule type" value="Genomic_DNA"/>
</dbReference>
<name>A0A1H4BFH2_9GAMM</name>